<keyword evidence="1" id="KW-1133">Transmembrane helix</keyword>
<name>A0AAV6QW99_SOLSE</name>
<sequence length="192" mass="21768">MLTRRVKGTRAFRGGQRLMRRWSAAPVRCKMALAVIGRGIYLMHVITAMDIIICNVRIGFILHTWEKTRARRRAVSLPCRIAGNQRCQQKVEEWRSYVSIPHQEHSKILPDCIYLKRGVEYGTKKKLKDGIGLMKHLNASHGDAVVNCTNIGVVLHTFCVSSISGTATVCRVGLTDLMLCVFSYVNNREIRQ</sequence>
<reference evidence="2 3" key="1">
    <citation type="journal article" date="2021" name="Sci. Rep.">
        <title>Chromosome anchoring in Senegalese sole (Solea senegalensis) reveals sex-associated markers and genome rearrangements in flatfish.</title>
        <authorList>
            <person name="Guerrero-Cozar I."/>
            <person name="Gomez-Garrido J."/>
            <person name="Berbel C."/>
            <person name="Martinez-Blanch J.F."/>
            <person name="Alioto T."/>
            <person name="Claros M.G."/>
            <person name="Gagnaire P.A."/>
            <person name="Manchado M."/>
        </authorList>
    </citation>
    <scope>NUCLEOTIDE SEQUENCE [LARGE SCALE GENOMIC DNA]</scope>
    <source>
        <strain evidence="2">Sse05_10M</strain>
    </source>
</reference>
<accession>A0AAV6QW99</accession>
<proteinExistence type="predicted"/>
<evidence type="ECO:0008006" key="4">
    <source>
        <dbReference type="Google" id="ProtNLM"/>
    </source>
</evidence>
<keyword evidence="3" id="KW-1185">Reference proteome</keyword>
<evidence type="ECO:0000256" key="1">
    <source>
        <dbReference type="SAM" id="Phobius"/>
    </source>
</evidence>
<protein>
    <recommendedName>
        <fullName evidence="4">DUF2470 domain-containing protein</fullName>
    </recommendedName>
</protein>
<dbReference type="Proteomes" id="UP000693946">
    <property type="component" value="Linkage Group LG3"/>
</dbReference>
<gene>
    <name evidence="2" type="ORF">JOB18_019344</name>
</gene>
<keyword evidence="1" id="KW-0812">Transmembrane</keyword>
<evidence type="ECO:0000313" key="3">
    <source>
        <dbReference type="Proteomes" id="UP000693946"/>
    </source>
</evidence>
<feature type="transmembrane region" description="Helical" evidence="1">
    <location>
        <begin position="40"/>
        <end position="62"/>
    </location>
</feature>
<organism evidence="2 3">
    <name type="scientific">Solea senegalensis</name>
    <name type="common">Senegalese sole</name>
    <dbReference type="NCBI Taxonomy" id="28829"/>
    <lineage>
        <taxon>Eukaryota</taxon>
        <taxon>Metazoa</taxon>
        <taxon>Chordata</taxon>
        <taxon>Craniata</taxon>
        <taxon>Vertebrata</taxon>
        <taxon>Euteleostomi</taxon>
        <taxon>Actinopterygii</taxon>
        <taxon>Neopterygii</taxon>
        <taxon>Teleostei</taxon>
        <taxon>Neoteleostei</taxon>
        <taxon>Acanthomorphata</taxon>
        <taxon>Carangaria</taxon>
        <taxon>Pleuronectiformes</taxon>
        <taxon>Pleuronectoidei</taxon>
        <taxon>Soleidae</taxon>
        <taxon>Solea</taxon>
    </lineage>
</organism>
<comment type="caution">
    <text evidence="2">The sequence shown here is derived from an EMBL/GenBank/DDBJ whole genome shotgun (WGS) entry which is preliminary data.</text>
</comment>
<dbReference type="EMBL" id="JAGKHQ010000015">
    <property type="protein sequence ID" value="KAG7496440.1"/>
    <property type="molecule type" value="Genomic_DNA"/>
</dbReference>
<dbReference type="AlphaFoldDB" id="A0AAV6QW99"/>
<keyword evidence="1" id="KW-0472">Membrane</keyword>
<evidence type="ECO:0000313" key="2">
    <source>
        <dbReference type="EMBL" id="KAG7496440.1"/>
    </source>
</evidence>